<keyword evidence="6 7" id="KW-0472">Membrane</keyword>
<dbReference type="OrthoDB" id="9808408at2"/>
<evidence type="ECO:0000259" key="8">
    <source>
        <dbReference type="PROSITE" id="PS50109"/>
    </source>
</evidence>
<evidence type="ECO:0000256" key="7">
    <source>
        <dbReference type="SAM" id="Phobius"/>
    </source>
</evidence>
<evidence type="ECO:0000256" key="1">
    <source>
        <dbReference type="ARBA" id="ARBA00000085"/>
    </source>
</evidence>
<keyword evidence="7" id="KW-1133">Transmembrane helix</keyword>
<dbReference type="PANTHER" id="PTHR42878">
    <property type="entry name" value="TWO-COMPONENT HISTIDINE KINASE"/>
    <property type="match status" value="1"/>
</dbReference>
<dbReference type="Pfam" id="PF02518">
    <property type="entry name" value="HATPase_c"/>
    <property type="match status" value="1"/>
</dbReference>
<dbReference type="GO" id="GO:0000155">
    <property type="term" value="F:phosphorelay sensor kinase activity"/>
    <property type="evidence" value="ECO:0007669"/>
    <property type="project" value="InterPro"/>
</dbReference>
<dbReference type="GO" id="GO:0007234">
    <property type="term" value="P:osmosensory signaling via phosphorelay pathway"/>
    <property type="evidence" value="ECO:0007669"/>
    <property type="project" value="TreeGrafter"/>
</dbReference>
<dbReference type="PROSITE" id="PS50112">
    <property type="entry name" value="PAS"/>
    <property type="match status" value="2"/>
</dbReference>
<dbReference type="GO" id="GO:0030295">
    <property type="term" value="F:protein kinase activator activity"/>
    <property type="evidence" value="ECO:0007669"/>
    <property type="project" value="TreeGrafter"/>
</dbReference>
<dbReference type="InterPro" id="IPR035965">
    <property type="entry name" value="PAS-like_dom_sf"/>
</dbReference>
<dbReference type="SMART" id="SM00388">
    <property type="entry name" value="HisKA"/>
    <property type="match status" value="1"/>
</dbReference>
<dbReference type="InterPro" id="IPR013656">
    <property type="entry name" value="PAS_4"/>
</dbReference>
<dbReference type="SMART" id="SM00387">
    <property type="entry name" value="HATPase_c"/>
    <property type="match status" value="1"/>
</dbReference>
<keyword evidence="12" id="KW-1185">Reference proteome</keyword>
<evidence type="ECO:0000256" key="2">
    <source>
        <dbReference type="ARBA" id="ARBA00012438"/>
    </source>
</evidence>
<accession>A0A0S4LSG2</accession>
<dbReference type="CDD" id="cd00130">
    <property type="entry name" value="PAS"/>
    <property type="match status" value="2"/>
</dbReference>
<protein>
    <recommendedName>
        <fullName evidence="2">histidine kinase</fullName>
        <ecNumber evidence="2">2.7.13.3</ecNumber>
    </recommendedName>
</protein>
<dbReference type="Pfam" id="PF08448">
    <property type="entry name" value="PAS_4"/>
    <property type="match status" value="1"/>
</dbReference>
<dbReference type="STRING" id="1742973.COMA2_80020"/>
<dbReference type="InterPro" id="IPR036890">
    <property type="entry name" value="HATPase_C_sf"/>
</dbReference>
<keyword evidence="5 11" id="KW-0418">Kinase</keyword>
<dbReference type="Pfam" id="PF00512">
    <property type="entry name" value="HisKA"/>
    <property type="match status" value="1"/>
</dbReference>
<name>A0A0S4LSG2_9BACT</name>
<dbReference type="InterPro" id="IPR036097">
    <property type="entry name" value="HisK_dim/P_sf"/>
</dbReference>
<evidence type="ECO:0000256" key="3">
    <source>
        <dbReference type="ARBA" id="ARBA00022553"/>
    </source>
</evidence>
<keyword evidence="7" id="KW-0812">Transmembrane</keyword>
<dbReference type="Gene3D" id="3.30.450.20">
    <property type="entry name" value="PAS domain"/>
    <property type="match status" value="2"/>
</dbReference>
<dbReference type="SUPFAM" id="SSF55785">
    <property type="entry name" value="PYP-like sensor domain (PAS domain)"/>
    <property type="match status" value="2"/>
</dbReference>
<dbReference type="FunFam" id="3.30.565.10:FF:000006">
    <property type="entry name" value="Sensor histidine kinase WalK"/>
    <property type="match status" value="1"/>
</dbReference>
<keyword evidence="4 11" id="KW-0808">Transferase</keyword>
<dbReference type="Pfam" id="PF13426">
    <property type="entry name" value="PAS_9"/>
    <property type="match status" value="1"/>
</dbReference>
<dbReference type="PROSITE" id="PS50113">
    <property type="entry name" value="PAC"/>
    <property type="match status" value="2"/>
</dbReference>
<dbReference type="Gene3D" id="3.30.565.10">
    <property type="entry name" value="Histidine kinase-like ATPase, C-terminal domain"/>
    <property type="match status" value="1"/>
</dbReference>
<dbReference type="AlphaFoldDB" id="A0A0S4LSG2"/>
<dbReference type="InterPro" id="IPR003661">
    <property type="entry name" value="HisK_dim/P_dom"/>
</dbReference>
<dbReference type="SMART" id="SM00091">
    <property type="entry name" value="PAS"/>
    <property type="match status" value="2"/>
</dbReference>
<dbReference type="GO" id="GO:0016020">
    <property type="term" value="C:membrane"/>
    <property type="evidence" value="ECO:0007669"/>
    <property type="project" value="UniProtKB-SubCell"/>
</dbReference>
<dbReference type="GO" id="GO:0000156">
    <property type="term" value="F:phosphorelay response regulator activity"/>
    <property type="evidence" value="ECO:0007669"/>
    <property type="project" value="TreeGrafter"/>
</dbReference>
<evidence type="ECO:0000256" key="4">
    <source>
        <dbReference type="ARBA" id="ARBA00022679"/>
    </source>
</evidence>
<dbReference type="InterPro" id="IPR003594">
    <property type="entry name" value="HATPase_dom"/>
</dbReference>
<dbReference type="InterPro" id="IPR050351">
    <property type="entry name" value="BphY/WalK/GraS-like"/>
</dbReference>
<dbReference type="SUPFAM" id="SSF55874">
    <property type="entry name" value="ATPase domain of HSP90 chaperone/DNA topoisomerase II/histidine kinase"/>
    <property type="match status" value="1"/>
</dbReference>
<dbReference type="SUPFAM" id="SSF47384">
    <property type="entry name" value="Homodimeric domain of signal transducing histidine kinase"/>
    <property type="match status" value="1"/>
</dbReference>
<gene>
    <name evidence="11" type="ORF">COMA2_80020</name>
</gene>
<sequence>MLSRPQLFENMTQSLHRWRTPLWAFTPGPRWTWGVLVLSIGGIFFLDSVTPLGFVVWMLYLFPLWIASGMSVRHPSSFIFMIGGICAGMMLLGFWVSPLGIDRTIGFTNRLIGILAVGMTTWSLRQLMEQREILHRSEAELRDFVEGAAIGLHGESSDGTILWANQAELELLGYSREEYVGHSIREFHADPLVVEHILNALSAGHTLYNYEAKLLCKDGTTRDVSIVANVSWNKGRFNHSRCFTRDITFIKQAERQLAHLAAIVQSTDDAVISFSPDSRILTWNKGAEKLLGWTEAQAVGQPKWLFVPDVRLKESTALIETVLRKHIPQHIETQRLRKDGSPVDVSITLSPVLLKGRLLGVCETMRDITERKRAEQALLEANEELEAFSYTVSHDLRAPLRSINGFVKILIEDHGPALNDEARRCLGIIHKGAHRMGELIDDLLTFSRLSRSPMELRSIDPTDIIKEAWLELRQDHEGRTVEFIVNDDLPRCRADRRLLKQAWVNLLSNALKYTRPRARARIEIGWSGEDRPSKEVVYWIRDNGVGFDQRYVHKLFAVFQRLHRAEEFEGTGVGLAIVQRIAKRHGGRAWAEGRVDGGATFSMMLERVYEHDGAGIHLSAVGGR</sequence>
<dbReference type="InterPro" id="IPR001610">
    <property type="entry name" value="PAC"/>
</dbReference>
<feature type="domain" description="PAC" evidence="10">
    <location>
        <begin position="208"/>
        <end position="259"/>
    </location>
</feature>
<proteinExistence type="predicted"/>
<dbReference type="PANTHER" id="PTHR42878:SF15">
    <property type="entry name" value="BACTERIOPHYTOCHROME"/>
    <property type="match status" value="1"/>
</dbReference>
<keyword evidence="3" id="KW-0597">Phosphoprotein</keyword>
<dbReference type="InterPro" id="IPR005467">
    <property type="entry name" value="His_kinase_dom"/>
</dbReference>
<feature type="domain" description="PAS" evidence="9">
    <location>
        <begin position="137"/>
        <end position="187"/>
    </location>
</feature>
<dbReference type="InterPro" id="IPR000014">
    <property type="entry name" value="PAS"/>
</dbReference>
<evidence type="ECO:0000313" key="11">
    <source>
        <dbReference type="EMBL" id="CUS39496.1"/>
    </source>
</evidence>
<feature type="domain" description="PAC" evidence="10">
    <location>
        <begin position="329"/>
        <end position="380"/>
    </location>
</feature>
<evidence type="ECO:0000256" key="6">
    <source>
        <dbReference type="ARBA" id="ARBA00023136"/>
    </source>
</evidence>
<dbReference type="EMBL" id="CZPZ01000035">
    <property type="protein sequence ID" value="CUS39496.1"/>
    <property type="molecule type" value="Genomic_DNA"/>
</dbReference>
<dbReference type="NCBIfam" id="TIGR00229">
    <property type="entry name" value="sensory_box"/>
    <property type="match status" value="2"/>
</dbReference>
<dbReference type="Proteomes" id="UP000198736">
    <property type="component" value="Unassembled WGS sequence"/>
</dbReference>
<evidence type="ECO:0000259" key="10">
    <source>
        <dbReference type="PROSITE" id="PS50113"/>
    </source>
</evidence>
<evidence type="ECO:0000256" key="5">
    <source>
        <dbReference type="ARBA" id="ARBA00022777"/>
    </source>
</evidence>
<dbReference type="RefSeq" id="WP_090901779.1">
    <property type="nucleotide sequence ID" value="NZ_CZPZ01000035.1"/>
</dbReference>
<dbReference type="PROSITE" id="PS50109">
    <property type="entry name" value="HIS_KIN"/>
    <property type="match status" value="1"/>
</dbReference>
<evidence type="ECO:0000259" key="9">
    <source>
        <dbReference type="PROSITE" id="PS50112"/>
    </source>
</evidence>
<feature type="transmembrane region" description="Helical" evidence="7">
    <location>
        <begin position="33"/>
        <end position="66"/>
    </location>
</feature>
<evidence type="ECO:0000313" key="12">
    <source>
        <dbReference type="Proteomes" id="UP000198736"/>
    </source>
</evidence>
<feature type="domain" description="PAS" evidence="9">
    <location>
        <begin position="256"/>
        <end position="330"/>
    </location>
</feature>
<dbReference type="SMART" id="SM00086">
    <property type="entry name" value="PAC"/>
    <property type="match status" value="2"/>
</dbReference>
<comment type="catalytic activity">
    <reaction evidence="1">
        <text>ATP + protein L-histidine = ADP + protein N-phospho-L-histidine.</text>
        <dbReference type="EC" id="2.7.13.3"/>
    </reaction>
</comment>
<dbReference type="InterPro" id="IPR000700">
    <property type="entry name" value="PAS-assoc_C"/>
</dbReference>
<reference evidence="12" key="1">
    <citation type="submission" date="2015-10" db="EMBL/GenBank/DDBJ databases">
        <authorList>
            <person name="Luecker S."/>
            <person name="Luecker S."/>
        </authorList>
    </citation>
    <scope>NUCLEOTIDE SEQUENCE [LARGE SCALE GENOMIC DNA]</scope>
</reference>
<dbReference type="EC" id="2.7.13.3" evidence="2"/>
<feature type="transmembrane region" description="Helical" evidence="7">
    <location>
        <begin position="78"/>
        <end position="101"/>
    </location>
</feature>
<dbReference type="InterPro" id="IPR004358">
    <property type="entry name" value="Sig_transdc_His_kin-like_C"/>
</dbReference>
<feature type="domain" description="Histidine kinase" evidence="8">
    <location>
        <begin position="391"/>
        <end position="609"/>
    </location>
</feature>
<dbReference type="Gene3D" id="1.10.287.130">
    <property type="match status" value="1"/>
</dbReference>
<dbReference type="PRINTS" id="PR00344">
    <property type="entry name" value="BCTRLSENSOR"/>
</dbReference>
<dbReference type="CDD" id="cd00082">
    <property type="entry name" value="HisKA"/>
    <property type="match status" value="1"/>
</dbReference>
<organism evidence="11 12">
    <name type="scientific">Candidatus Nitrospira nitrificans</name>
    <dbReference type="NCBI Taxonomy" id="1742973"/>
    <lineage>
        <taxon>Bacteria</taxon>
        <taxon>Pseudomonadati</taxon>
        <taxon>Nitrospirota</taxon>
        <taxon>Nitrospiria</taxon>
        <taxon>Nitrospirales</taxon>
        <taxon>Nitrospiraceae</taxon>
        <taxon>Nitrospira</taxon>
    </lineage>
</organism>
<feature type="transmembrane region" description="Helical" evidence="7">
    <location>
        <begin position="107"/>
        <end position="124"/>
    </location>
</feature>